<dbReference type="InterPro" id="IPR052895">
    <property type="entry name" value="HetReg/Transcr_Mod"/>
</dbReference>
<dbReference type="InterPro" id="IPR010730">
    <property type="entry name" value="HET"/>
</dbReference>
<evidence type="ECO:0000259" key="2">
    <source>
        <dbReference type="Pfam" id="PF06985"/>
    </source>
</evidence>
<organism evidence="3 4">
    <name type="scientific">Trematosphaeria pertusa</name>
    <dbReference type="NCBI Taxonomy" id="390896"/>
    <lineage>
        <taxon>Eukaryota</taxon>
        <taxon>Fungi</taxon>
        <taxon>Dikarya</taxon>
        <taxon>Ascomycota</taxon>
        <taxon>Pezizomycotina</taxon>
        <taxon>Dothideomycetes</taxon>
        <taxon>Pleosporomycetidae</taxon>
        <taxon>Pleosporales</taxon>
        <taxon>Massarineae</taxon>
        <taxon>Trematosphaeriaceae</taxon>
        <taxon>Trematosphaeria</taxon>
    </lineage>
</organism>
<dbReference type="Proteomes" id="UP000800094">
    <property type="component" value="Unassembled WGS sequence"/>
</dbReference>
<name>A0A6A6I0N4_9PLEO</name>
<keyword evidence="4" id="KW-1185">Reference proteome</keyword>
<evidence type="ECO:0000256" key="1">
    <source>
        <dbReference type="SAM" id="MobiDB-lite"/>
    </source>
</evidence>
<dbReference type="Pfam" id="PF06985">
    <property type="entry name" value="HET"/>
    <property type="match status" value="1"/>
</dbReference>
<gene>
    <name evidence="3" type="ORF">BU26DRAFT_465370</name>
</gene>
<feature type="region of interest" description="Disordered" evidence="1">
    <location>
        <begin position="38"/>
        <end position="60"/>
    </location>
</feature>
<accession>A0A6A6I0N4</accession>
<feature type="region of interest" description="Disordered" evidence="1">
    <location>
        <begin position="547"/>
        <end position="576"/>
    </location>
</feature>
<reference evidence="3" key="1">
    <citation type="journal article" date="2020" name="Stud. Mycol.">
        <title>101 Dothideomycetes genomes: a test case for predicting lifestyles and emergence of pathogens.</title>
        <authorList>
            <person name="Haridas S."/>
            <person name="Albert R."/>
            <person name="Binder M."/>
            <person name="Bloem J."/>
            <person name="Labutti K."/>
            <person name="Salamov A."/>
            <person name="Andreopoulos B."/>
            <person name="Baker S."/>
            <person name="Barry K."/>
            <person name="Bills G."/>
            <person name="Bluhm B."/>
            <person name="Cannon C."/>
            <person name="Castanera R."/>
            <person name="Culley D."/>
            <person name="Daum C."/>
            <person name="Ezra D."/>
            <person name="Gonzalez J."/>
            <person name="Henrissat B."/>
            <person name="Kuo A."/>
            <person name="Liang C."/>
            <person name="Lipzen A."/>
            <person name="Lutzoni F."/>
            <person name="Magnuson J."/>
            <person name="Mondo S."/>
            <person name="Nolan M."/>
            <person name="Ohm R."/>
            <person name="Pangilinan J."/>
            <person name="Park H.-J."/>
            <person name="Ramirez L."/>
            <person name="Alfaro M."/>
            <person name="Sun H."/>
            <person name="Tritt A."/>
            <person name="Yoshinaga Y."/>
            <person name="Zwiers L.-H."/>
            <person name="Turgeon B."/>
            <person name="Goodwin S."/>
            <person name="Spatafora J."/>
            <person name="Crous P."/>
            <person name="Grigoriev I."/>
        </authorList>
    </citation>
    <scope>NUCLEOTIDE SEQUENCE</scope>
    <source>
        <strain evidence="3">CBS 122368</strain>
    </source>
</reference>
<dbReference type="EMBL" id="ML987204">
    <property type="protein sequence ID" value="KAF2243836.1"/>
    <property type="molecule type" value="Genomic_DNA"/>
</dbReference>
<dbReference type="PANTHER" id="PTHR24148">
    <property type="entry name" value="ANKYRIN REPEAT DOMAIN-CONTAINING PROTEIN 39 HOMOLOG-RELATED"/>
    <property type="match status" value="1"/>
</dbReference>
<dbReference type="OrthoDB" id="2157530at2759"/>
<sequence length="678" mass="76066">MPTAFFPEFPPSNSGDDPLNTEYSREYLAALEARDFKPLSPYSDNQDDGPYLNAEPPIPDSDLEYDPLPRPRWIRVLKLDPGYWFLIIRCSLIHVSLDDERLNYEALSYTWGDPKRKTFIVCNGTLVRIQQSLYDALRFFRHPRRGRLIWADGLCINQGDLEEKSYQVQLMRDIYSRASRVLVSLGDPGEGKNYDYVRNAVELSCRIVAQEYGAVEKDTGRPASYVDSLSYVGCERHRRRGPVTLTPDTLRPLVPLFSCPWFTRIWVYQEVALASSATLFWGSYAVDFDWVALTAVRLEEDLLSTFHDHSIALPGLRNCAMMHRTSRGQTAHLSFFDLLRNTDHFNATDARDKVYALIGLATKDADPSEGEFFIEPDYKLSEYEVYERVARKCLLELRIADVLCMVEHPDSEPILPWQASWVPDFSRKTFAQPFPHAVFRAHGDTQPQIRPADDAKSTALSISGIEVDVIAEVLNALDPDTVGDDTATAERLKQLVRTLQTKTDFETIALLLTAGMDLDLKAAVSDLAARISELIFFLACNPSALAPETPVEPPSDSDSEYSADRDDTVAAAPPPDAVSGLTTDLVTIGRRFSRASSVCLQARSIFITKKGMLGLGPEVVQVEDVVAVLFGSGLPILLRPKGEQYQVFGACYVHGIMEGQVVREWEESGEPRKEFILV</sequence>
<evidence type="ECO:0000313" key="3">
    <source>
        <dbReference type="EMBL" id="KAF2243836.1"/>
    </source>
</evidence>
<dbReference type="RefSeq" id="XP_033678840.1">
    <property type="nucleotide sequence ID" value="XM_033825188.1"/>
</dbReference>
<dbReference type="GeneID" id="54578518"/>
<dbReference type="Pfam" id="PF26639">
    <property type="entry name" value="Het-6_barrel"/>
    <property type="match status" value="1"/>
</dbReference>
<evidence type="ECO:0000313" key="4">
    <source>
        <dbReference type="Proteomes" id="UP000800094"/>
    </source>
</evidence>
<feature type="domain" description="Heterokaryon incompatibility" evidence="2">
    <location>
        <begin position="104"/>
        <end position="270"/>
    </location>
</feature>
<dbReference type="AlphaFoldDB" id="A0A6A6I0N4"/>
<proteinExistence type="predicted"/>
<feature type="region of interest" description="Disordered" evidence="1">
    <location>
        <begin position="1"/>
        <end position="20"/>
    </location>
</feature>
<dbReference type="PANTHER" id="PTHR24148:SF64">
    <property type="entry name" value="HETEROKARYON INCOMPATIBILITY DOMAIN-CONTAINING PROTEIN"/>
    <property type="match status" value="1"/>
</dbReference>
<protein>
    <submittedName>
        <fullName evidence="3">HET-domain-containing protein</fullName>
    </submittedName>
</protein>